<dbReference type="Gene3D" id="3.40.630.30">
    <property type="match status" value="1"/>
</dbReference>
<gene>
    <name evidence="2" type="ORF">G5C51_06390</name>
</gene>
<evidence type="ECO:0000313" key="2">
    <source>
        <dbReference type="EMBL" id="NGN63533.1"/>
    </source>
</evidence>
<sequence>MTPRLRTARLDLLPLHPDHAPEMAGVLADPALHRYTGGEPAALEDLAARYERLAAGSPEPGVTWHNWVLRLRDEACLTGYAQATVSGHVAEVAWVVGTAWQGRGIAREAAPAVVDWLGERGTAEVIAHIHPDHHASAAVAAAAGLAPTGERQEGEIRWRRKFPAPGVDLA</sequence>
<dbReference type="PANTHER" id="PTHR43792">
    <property type="entry name" value="GNAT FAMILY, PUTATIVE (AFU_ORTHOLOGUE AFUA_3G00765)-RELATED-RELATED"/>
    <property type="match status" value="1"/>
</dbReference>
<dbReference type="Pfam" id="PF13302">
    <property type="entry name" value="Acetyltransf_3"/>
    <property type="match status" value="1"/>
</dbReference>
<organism evidence="2 3">
    <name type="scientific">Streptomyces coryli</name>
    <dbReference type="NCBI Taxonomy" id="1128680"/>
    <lineage>
        <taxon>Bacteria</taxon>
        <taxon>Bacillati</taxon>
        <taxon>Actinomycetota</taxon>
        <taxon>Actinomycetes</taxon>
        <taxon>Kitasatosporales</taxon>
        <taxon>Streptomycetaceae</taxon>
        <taxon>Streptomyces</taxon>
    </lineage>
</organism>
<dbReference type="InterPro" id="IPR051531">
    <property type="entry name" value="N-acetyltransferase"/>
</dbReference>
<dbReference type="InterPro" id="IPR000182">
    <property type="entry name" value="GNAT_dom"/>
</dbReference>
<evidence type="ECO:0000313" key="3">
    <source>
        <dbReference type="Proteomes" id="UP000481583"/>
    </source>
</evidence>
<accession>A0A6G4TUP1</accession>
<dbReference type="PROSITE" id="PS51186">
    <property type="entry name" value="GNAT"/>
    <property type="match status" value="1"/>
</dbReference>
<name>A0A6G4TUP1_9ACTN</name>
<comment type="caution">
    <text evidence="2">The sequence shown here is derived from an EMBL/GenBank/DDBJ whole genome shotgun (WGS) entry which is preliminary data.</text>
</comment>
<feature type="domain" description="N-acetyltransferase" evidence="1">
    <location>
        <begin position="10"/>
        <end position="163"/>
    </location>
</feature>
<reference evidence="2 3" key="1">
    <citation type="submission" date="2020-02" db="EMBL/GenBank/DDBJ databases">
        <title>Whole-genome analyses of novel actinobacteria.</title>
        <authorList>
            <person name="Sahin N."/>
        </authorList>
    </citation>
    <scope>NUCLEOTIDE SEQUENCE [LARGE SCALE GENOMIC DNA]</scope>
    <source>
        <strain evidence="2 3">A7024</strain>
    </source>
</reference>
<dbReference type="AlphaFoldDB" id="A0A6G4TUP1"/>
<dbReference type="RefSeq" id="WP_165233099.1">
    <property type="nucleotide sequence ID" value="NZ_JAAKZV010000016.1"/>
</dbReference>
<dbReference type="EMBL" id="JAAKZV010000016">
    <property type="protein sequence ID" value="NGN63533.1"/>
    <property type="molecule type" value="Genomic_DNA"/>
</dbReference>
<dbReference type="Proteomes" id="UP000481583">
    <property type="component" value="Unassembled WGS sequence"/>
</dbReference>
<protein>
    <submittedName>
        <fullName evidence="2">GNAT family N-acetyltransferase</fullName>
    </submittedName>
</protein>
<dbReference type="PANTHER" id="PTHR43792:SF1">
    <property type="entry name" value="N-ACETYLTRANSFERASE DOMAIN-CONTAINING PROTEIN"/>
    <property type="match status" value="1"/>
</dbReference>
<proteinExistence type="predicted"/>
<keyword evidence="2" id="KW-0808">Transferase</keyword>
<evidence type="ECO:0000259" key="1">
    <source>
        <dbReference type="PROSITE" id="PS51186"/>
    </source>
</evidence>
<dbReference type="SUPFAM" id="SSF55729">
    <property type="entry name" value="Acyl-CoA N-acyltransferases (Nat)"/>
    <property type="match status" value="1"/>
</dbReference>
<keyword evidence="3" id="KW-1185">Reference proteome</keyword>
<dbReference type="GO" id="GO:0016747">
    <property type="term" value="F:acyltransferase activity, transferring groups other than amino-acyl groups"/>
    <property type="evidence" value="ECO:0007669"/>
    <property type="project" value="InterPro"/>
</dbReference>
<dbReference type="InterPro" id="IPR016181">
    <property type="entry name" value="Acyl_CoA_acyltransferase"/>
</dbReference>